<gene>
    <name evidence="6" type="ORF">Pmar_PMAR021054</name>
</gene>
<feature type="domain" description="HTH La-type RNA-binding" evidence="5">
    <location>
        <begin position="1"/>
        <end position="93"/>
    </location>
</feature>
<organism evidence="7">
    <name type="scientific">Perkinsus marinus (strain ATCC 50983 / TXsc)</name>
    <dbReference type="NCBI Taxonomy" id="423536"/>
    <lineage>
        <taxon>Eukaryota</taxon>
        <taxon>Sar</taxon>
        <taxon>Alveolata</taxon>
        <taxon>Perkinsozoa</taxon>
        <taxon>Perkinsea</taxon>
        <taxon>Perkinsida</taxon>
        <taxon>Perkinsidae</taxon>
        <taxon>Perkinsus</taxon>
    </lineage>
</organism>
<reference evidence="6 7" key="1">
    <citation type="submission" date="2008-07" db="EMBL/GenBank/DDBJ databases">
        <authorList>
            <person name="El-Sayed N."/>
            <person name="Caler E."/>
            <person name="Inman J."/>
            <person name="Amedeo P."/>
            <person name="Hass B."/>
            <person name="Wortman J."/>
        </authorList>
    </citation>
    <scope>NUCLEOTIDE SEQUENCE [LARGE SCALE GENOMIC DNA]</scope>
    <source>
        <strain evidence="7">ATCC 50983 / TXsc</strain>
    </source>
</reference>
<dbReference type="OrthoDB" id="442732at2759"/>
<dbReference type="InParanoid" id="C5KGA0"/>
<keyword evidence="7" id="KW-1185">Reference proteome</keyword>
<dbReference type="Pfam" id="PF05383">
    <property type="entry name" value="La"/>
    <property type="match status" value="1"/>
</dbReference>
<dbReference type="InterPro" id="IPR006630">
    <property type="entry name" value="La_HTH"/>
</dbReference>
<evidence type="ECO:0000259" key="5">
    <source>
        <dbReference type="PROSITE" id="PS50961"/>
    </source>
</evidence>
<dbReference type="InterPro" id="IPR036390">
    <property type="entry name" value="WH_DNA-bd_sf"/>
</dbReference>
<dbReference type="CDD" id="cd07323">
    <property type="entry name" value="LAM"/>
    <property type="match status" value="1"/>
</dbReference>
<proteinExistence type="predicted"/>
<dbReference type="EMBL" id="GG672918">
    <property type="protein sequence ID" value="EER16456.1"/>
    <property type="molecule type" value="Genomic_DNA"/>
</dbReference>
<dbReference type="PROSITE" id="PS50961">
    <property type="entry name" value="HTH_LA"/>
    <property type="match status" value="1"/>
</dbReference>
<dbReference type="InterPro" id="IPR036388">
    <property type="entry name" value="WH-like_DNA-bd_sf"/>
</dbReference>
<dbReference type="InterPro" id="IPR018000">
    <property type="entry name" value="Neurotransmitter_ion_chnl_CS"/>
</dbReference>
<accession>C5KGA0</accession>
<evidence type="ECO:0000313" key="6">
    <source>
        <dbReference type="EMBL" id="EER16456.1"/>
    </source>
</evidence>
<sequence>MTFETPTSKVDRQVNFYFSDENLRRDVYLRGLLKSPEGLPVTTLLTFPLLRRHQAAKDEVMPALEKVCATSQYVELSSEEFVRPRASGLPPFKWPNSPRDACGGVMLLSPIPTCSPGSSWIDDVSKTVKTAVENTVGHEVEYVMPYYPSGRCAILLKPFPCDRAICKSFREVGPLDDGSMLPIQIAYSHTRRQYLMMMPSNVRKEGQVRKRVKVDRPKMTKSAKRIRIRDTPKITQSEELSRNERWALDGYLQFNDDLDDVVDTNSNDAFIEIGKVSEVVIGDDADRRVDSDLVVDAD</sequence>
<dbReference type="GeneID" id="9063531"/>
<dbReference type="GO" id="GO:0016020">
    <property type="term" value="C:membrane"/>
    <property type="evidence" value="ECO:0007669"/>
    <property type="project" value="UniProtKB-SubCell"/>
</dbReference>
<evidence type="ECO:0000256" key="3">
    <source>
        <dbReference type="ARBA" id="ARBA00023136"/>
    </source>
</evidence>
<evidence type="ECO:0000256" key="2">
    <source>
        <dbReference type="ARBA" id="ARBA00022884"/>
    </source>
</evidence>
<dbReference type="PROSITE" id="PS00236">
    <property type="entry name" value="NEUROTR_ION_CHANNEL"/>
    <property type="match status" value="1"/>
</dbReference>
<dbReference type="Proteomes" id="UP000007800">
    <property type="component" value="Unassembled WGS sequence"/>
</dbReference>
<keyword evidence="2 4" id="KW-0694">RNA-binding</keyword>
<dbReference type="SMART" id="SM00715">
    <property type="entry name" value="LA"/>
    <property type="match status" value="1"/>
</dbReference>
<dbReference type="GO" id="GO:0003723">
    <property type="term" value="F:RNA binding"/>
    <property type="evidence" value="ECO:0007669"/>
    <property type="project" value="UniProtKB-UniRule"/>
</dbReference>
<protein>
    <recommendedName>
        <fullName evidence="5">HTH La-type RNA-binding domain-containing protein</fullName>
    </recommendedName>
</protein>
<comment type="subcellular location">
    <subcellularLocation>
        <location evidence="1">Membrane</location>
    </subcellularLocation>
</comment>
<evidence type="ECO:0000256" key="1">
    <source>
        <dbReference type="ARBA" id="ARBA00004370"/>
    </source>
</evidence>
<evidence type="ECO:0000313" key="7">
    <source>
        <dbReference type="Proteomes" id="UP000007800"/>
    </source>
</evidence>
<dbReference type="RefSeq" id="XP_002784660.1">
    <property type="nucleotide sequence ID" value="XM_002784614.1"/>
</dbReference>
<dbReference type="SUPFAM" id="SSF46785">
    <property type="entry name" value="Winged helix' DNA-binding domain"/>
    <property type="match status" value="1"/>
</dbReference>
<dbReference type="Gene3D" id="1.10.10.10">
    <property type="entry name" value="Winged helix-like DNA-binding domain superfamily/Winged helix DNA-binding domain"/>
    <property type="match status" value="1"/>
</dbReference>
<dbReference type="OMA" id="NSPRDAC"/>
<name>C5KGA0_PERM5</name>
<dbReference type="AlphaFoldDB" id="C5KGA0"/>
<evidence type="ECO:0000256" key="4">
    <source>
        <dbReference type="PROSITE-ProRule" id="PRU00332"/>
    </source>
</evidence>
<keyword evidence="3" id="KW-0472">Membrane</keyword>